<name>A0ABQ4FUX9_9ACTN</name>
<reference evidence="3 4" key="1">
    <citation type="submission" date="2021-01" db="EMBL/GenBank/DDBJ databases">
        <title>Whole genome shotgun sequence of Microbispora corallina NBRC 16416.</title>
        <authorList>
            <person name="Komaki H."/>
            <person name="Tamura T."/>
        </authorList>
    </citation>
    <scope>NUCLEOTIDE SEQUENCE [LARGE SCALE GENOMIC DNA]</scope>
    <source>
        <strain evidence="3 4">NBRC 16416</strain>
    </source>
</reference>
<evidence type="ECO:0000313" key="4">
    <source>
        <dbReference type="Proteomes" id="UP000603904"/>
    </source>
</evidence>
<accession>A0ABQ4FUX9</accession>
<dbReference type="InterPro" id="IPR012349">
    <property type="entry name" value="Split_barrel_FMN-bd"/>
</dbReference>
<dbReference type="InterPro" id="IPR011576">
    <property type="entry name" value="Pyridox_Oxase_N"/>
</dbReference>
<organism evidence="3 4">
    <name type="scientific">Microbispora corallina</name>
    <dbReference type="NCBI Taxonomy" id="83302"/>
    <lineage>
        <taxon>Bacteria</taxon>
        <taxon>Bacillati</taxon>
        <taxon>Actinomycetota</taxon>
        <taxon>Actinomycetes</taxon>
        <taxon>Streptosporangiales</taxon>
        <taxon>Streptosporangiaceae</taxon>
        <taxon>Microbispora</taxon>
    </lineage>
</organism>
<evidence type="ECO:0000256" key="1">
    <source>
        <dbReference type="ARBA" id="ARBA00023002"/>
    </source>
</evidence>
<dbReference type="Pfam" id="PF01243">
    <property type="entry name" value="PNPOx_N"/>
    <property type="match status" value="1"/>
</dbReference>
<gene>
    <name evidence="3" type="ORF">Mco01_16300</name>
</gene>
<protein>
    <submittedName>
        <fullName evidence="3">PPOX class F420-dependent enzyme</fullName>
    </submittedName>
</protein>
<evidence type="ECO:0000313" key="3">
    <source>
        <dbReference type="EMBL" id="GIH38630.1"/>
    </source>
</evidence>
<dbReference type="InterPro" id="IPR019920">
    <property type="entry name" value="F420-binding_dom_put"/>
</dbReference>
<feature type="domain" description="Pyridoxamine 5'-phosphate oxidase N-terminal" evidence="2">
    <location>
        <begin position="34"/>
        <end position="157"/>
    </location>
</feature>
<proteinExistence type="predicted"/>
<sequence>MRMGSQVGHVSCRTTMPCGRVRRAPPCRETVVKLTEELIALLRRPSTCYLATTMPDGSPQLTQTWVDTDGEHILVNTVQTHVKTRNVDRDPRVALAVSDPDQPSRYVQVRGRVVKVTTDGAADHIEALAQKYLGGPYPWFGGRDQVRVIFVIEPERIVSPR</sequence>
<dbReference type="PANTHER" id="PTHR35176:SF6">
    <property type="entry name" value="HEME OXYGENASE HI_0854-RELATED"/>
    <property type="match status" value="1"/>
</dbReference>
<dbReference type="Proteomes" id="UP000603904">
    <property type="component" value="Unassembled WGS sequence"/>
</dbReference>
<dbReference type="EMBL" id="BOOC01000005">
    <property type="protein sequence ID" value="GIH38630.1"/>
    <property type="molecule type" value="Genomic_DNA"/>
</dbReference>
<comment type="caution">
    <text evidence="3">The sequence shown here is derived from an EMBL/GenBank/DDBJ whole genome shotgun (WGS) entry which is preliminary data.</text>
</comment>
<dbReference type="InterPro" id="IPR052019">
    <property type="entry name" value="F420H2_bilvrd_red/Heme_oxyg"/>
</dbReference>
<dbReference type="PANTHER" id="PTHR35176">
    <property type="entry name" value="HEME OXYGENASE HI_0854-RELATED"/>
    <property type="match status" value="1"/>
</dbReference>
<dbReference type="NCBIfam" id="TIGR03618">
    <property type="entry name" value="Rv1155_F420"/>
    <property type="match status" value="1"/>
</dbReference>
<keyword evidence="1" id="KW-0560">Oxidoreductase</keyword>
<keyword evidence="4" id="KW-1185">Reference proteome</keyword>
<evidence type="ECO:0000259" key="2">
    <source>
        <dbReference type="Pfam" id="PF01243"/>
    </source>
</evidence>
<dbReference type="Gene3D" id="2.30.110.10">
    <property type="entry name" value="Electron Transport, Fmn-binding Protein, Chain A"/>
    <property type="match status" value="1"/>
</dbReference>
<dbReference type="SUPFAM" id="SSF50475">
    <property type="entry name" value="FMN-binding split barrel"/>
    <property type="match status" value="1"/>
</dbReference>